<dbReference type="InterPro" id="IPR000531">
    <property type="entry name" value="Beta-barrel_TonB"/>
</dbReference>
<keyword evidence="5" id="KW-0410">Iron transport</keyword>
<accession>A0ABW7ELJ9</accession>
<evidence type="ECO:0000256" key="15">
    <source>
        <dbReference type="RuleBase" id="RU003357"/>
    </source>
</evidence>
<feature type="signal peptide" evidence="17">
    <location>
        <begin position="1"/>
        <end position="21"/>
    </location>
</feature>
<evidence type="ECO:0000256" key="10">
    <source>
        <dbReference type="ARBA" id="ARBA00023077"/>
    </source>
</evidence>
<dbReference type="PANTHER" id="PTHR32552">
    <property type="entry name" value="FERRICHROME IRON RECEPTOR-RELATED"/>
    <property type="match status" value="1"/>
</dbReference>
<comment type="subcellular location">
    <subcellularLocation>
        <location evidence="1 14">Cell outer membrane</location>
        <topology evidence="1 14">Multi-pass membrane protein</topology>
    </subcellularLocation>
</comment>
<feature type="chain" id="PRO_5045105290" evidence="17">
    <location>
        <begin position="22"/>
        <end position="718"/>
    </location>
</feature>
<proteinExistence type="inferred from homology"/>
<name>A0ABW7ELJ9_9BURK</name>
<keyword evidence="13 14" id="KW-0998">Cell outer membrane</keyword>
<evidence type="ECO:0000256" key="14">
    <source>
        <dbReference type="PROSITE-ProRule" id="PRU01360"/>
    </source>
</evidence>
<dbReference type="InterPro" id="IPR036942">
    <property type="entry name" value="Beta-barrel_TonB_sf"/>
</dbReference>
<keyword evidence="7 17" id="KW-0732">Signal</keyword>
<evidence type="ECO:0000313" key="21">
    <source>
        <dbReference type="Proteomes" id="UP001606300"/>
    </source>
</evidence>
<evidence type="ECO:0000256" key="6">
    <source>
        <dbReference type="ARBA" id="ARBA00022692"/>
    </source>
</evidence>
<keyword evidence="21" id="KW-1185">Reference proteome</keyword>
<dbReference type="Gene3D" id="2.40.170.20">
    <property type="entry name" value="TonB-dependent receptor, beta-barrel domain"/>
    <property type="match status" value="1"/>
</dbReference>
<comment type="similarity">
    <text evidence="2 14 15">Belongs to the TonB-dependent receptor family.</text>
</comment>
<dbReference type="PANTHER" id="PTHR32552:SF68">
    <property type="entry name" value="FERRICHROME OUTER MEMBRANE TRANSPORTER_PHAGE RECEPTOR"/>
    <property type="match status" value="1"/>
</dbReference>
<evidence type="ECO:0000259" key="18">
    <source>
        <dbReference type="Pfam" id="PF00593"/>
    </source>
</evidence>
<evidence type="ECO:0000256" key="17">
    <source>
        <dbReference type="SAM" id="SignalP"/>
    </source>
</evidence>
<evidence type="ECO:0000256" key="7">
    <source>
        <dbReference type="ARBA" id="ARBA00022729"/>
    </source>
</evidence>
<dbReference type="NCBIfam" id="TIGR01783">
    <property type="entry name" value="TonB-siderophor"/>
    <property type="match status" value="1"/>
</dbReference>
<keyword evidence="8" id="KW-0408">Iron</keyword>
<keyword evidence="9" id="KW-0406">Ion transport</keyword>
<dbReference type="InterPro" id="IPR010105">
    <property type="entry name" value="TonB_sidphr_rcpt"/>
</dbReference>
<keyword evidence="4 14" id="KW-1134">Transmembrane beta strand</keyword>
<dbReference type="Pfam" id="PF07715">
    <property type="entry name" value="Plug"/>
    <property type="match status" value="1"/>
</dbReference>
<evidence type="ECO:0000313" key="20">
    <source>
        <dbReference type="EMBL" id="MFG6414321.1"/>
    </source>
</evidence>
<evidence type="ECO:0000256" key="3">
    <source>
        <dbReference type="ARBA" id="ARBA00022448"/>
    </source>
</evidence>
<organism evidence="20 21">
    <name type="scientific">Pelomonas dachongensis</name>
    <dbReference type="NCBI Taxonomy" id="3299029"/>
    <lineage>
        <taxon>Bacteria</taxon>
        <taxon>Pseudomonadati</taxon>
        <taxon>Pseudomonadota</taxon>
        <taxon>Betaproteobacteria</taxon>
        <taxon>Burkholderiales</taxon>
        <taxon>Sphaerotilaceae</taxon>
        <taxon>Roseateles</taxon>
    </lineage>
</organism>
<evidence type="ECO:0000256" key="11">
    <source>
        <dbReference type="ARBA" id="ARBA00023136"/>
    </source>
</evidence>
<dbReference type="EMBL" id="JBIGHY010000003">
    <property type="protein sequence ID" value="MFG6414321.1"/>
    <property type="molecule type" value="Genomic_DNA"/>
</dbReference>
<feature type="domain" description="TonB-dependent receptor plug" evidence="19">
    <location>
        <begin position="58"/>
        <end position="164"/>
    </location>
</feature>
<dbReference type="PROSITE" id="PS52016">
    <property type="entry name" value="TONB_DEPENDENT_REC_3"/>
    <property type="match status" value="1"/>
</dbReference>
<keyword evidence="11 14" id="KW-0472">Membrane</keyword>
<evidence type="ECO:0000256" key="16">
    <source>
        <dbReference type="SAM" id="MobiDB-lite"/>
    </source>
</evidence>
<sequence length="718" mass="77875">MNRLQALTPLALACLALCAQAQSQDTAQVLPPVKVQGQREDYKATDTATGNRTATPNLQSPQSVQIVPRAVIEDQNALQLGDALRNVSGVQFDFGFNGSAMPLTILRGFPSVSMTAMGSMSGSSTYYIDGSKVTGVPINMANVLSVEVVKGPASVLYGRAEPGGLVNVVTKPIGAVSALSVEQTVGQYGLWRTALEASGALNDDRSLRARVAASYYTSDSIRDFVKDKLGAFTAALAWGPSAETTITATLDYSDQRYRTDYGIPAVGNRPADLPWERQFNDSPYLSSGKTTSLKLEGEHRLSSAWQLKGKLLSLRSDTSEMDIATYRADYMAGMTPDATCPGTGNPLCRYYFYVRPDGKYKLDQFNVDLIGKLEAGGLKHNLLLGVDAYSGRKTGTTYFQQIASVDIYNPLLGKTPPLDLAMSGPLDMEDRNRWTSVYVQDQIALGSGVSLTVALRHDRTSAIYAAPGTEPNEKSFTTPRLGAVWQFVPNQSIYAQYQDAVSANNGRSTQGPNPVALEAERAKQFEVGHKIELFDGKLSSTVALYELTKRNRGGSVPIAAAPGYDTITIGKARSRGLEWDLSGQLTRSVSVIASYAYTDTEVLEDPTYRGKKLANVARHAGSVWARYAIDSQWSTAAGVFSQGQREGDSGNTFQMPGYARVDAMVAYKFGWAGAKASLQLNVDNLFDRKYFTGSHQFVQDWIKLGSPRTAKATLRLDY</sequence>
<evidence type="ECO:0000256" key="13">
    <source>
        <dbReference type="ARBA" id="ARBA00023237"/>
    </source>
</evidence>
<keyword evidence="12 20" id="KW-0675">Receptor</keyword>
<dbReference type="Pfam" id="PF00593">
    <property type="entry name" value="TonB_dep_Rec_b-barrel"/>
    <property type="match status" value="1"/>
</dbReference>
<evidence type="ECO:0000256" key="1">
    <source>
        <dbReference type="ARBA" id="ARBA00004571"/>
    </source>
</evidence>
<evidence type="ECO:0000256" key="5">
    <source>
        <dbReference type="ARBA" id="ARBA00022496"/>
    </source>
</evidence>
<reference evidence="20 21" key="1">
    <citation type="submission" date="2024-09" db="EMBL/GenBank/DDBJ databases">
        <title>Novel species of the genus Pelomonas and Roseateles isolated from streams.</title>
        <authorList>
            <person name="Lu H."/>
        </authorList>
    </citation>
    <scope>NUCLEOTIDE SEQUENCE [LARGE SCALE GENOMIC DNA]</scope>
    <source>
        <strain evidence="20 21">DC23W</strain>
    </source>
</reference>
<dbReference type="InterPro" id="IPR037066">
    <property type="entry name" value="Plug_dom_sf"/>
</dbReference>
<evidence type="ECO:0000259" key="19">
    <source>
        <dbReference type="Pfam" id="PF07715"/>
    </source>
</evidence>
<protein>
    <submittedName>
        <fullName evidence="20">TonB-dependent siderophore receptor</fullName>
    </submittedName>
</protein>
<feature type="compositionally biased region" description="Polar residues" evidence="16">
    <location>
        <begin position="46"/>
        <end position="58"/>
    </location>
</feature>
<comment type="caution">
    <text evidence="20">The sequence shown here is derived from an EMBL/GenBank/DDBJ whole genome shotgun (WGS) entry which is preliminary data.</text>
</comment>
<evidence type="ECO:0000256" key="2">
    <source>
        <dbReference type="ARBA" id="ARBA00009810"/>
    </source>
</evidence>
<dbReference type="RefSeq" id="WP_394470398.1">
    <property type="nucleotide sequence ID" value="NZ_JBIGHY010000003.1"/>
</dbReference>
<dbReference type="Proteomes" id="UP001606300">
    <property type="component" value="Unassembled WGS sequence"/>
</dbReference>
<evidence type="ECO:0000256" key="4">
    <source>
        <dbReference type="ARBA" id="ARBA00022452"/>
    </source>
</evidence>
<feature type="domain" description="TonB-dependent receptor-like beta-barrel" evidence="18">
    <location>
        <begin position="238"/>
        <end position="685"/>
    </location>
</feature>
<dbReference type="CDD" id="cd01347">
    <property type="entry name" value="ligand_gated_channel"/>
    <property type="match status" value="1"/>
</dbReference>
<evidence type="ECO:0000256" key="9">
    <source>
        <dbReference type="ARBA" id="ARBA00023065"/>
    </source>
</evidence>
<dbReference type="InterPro" id="IPR012910">
    <property type="entry name" value="Plug_dom"/>
</dbReference>
<keyword evidence="10 15" id="KW-0798">TonB box</keyword>
<feature type="region of interest" description="Disordered" evidence="16">
    <location>
        <begin position="37"/>
        <end position="58"/>
    </location>
</feature>
<evidence type="ECO:0000256" key="12">
    <source>
        <dbReference type="ARBA" id="ARBA00023170"/>
    </source>
</evidence>
<dbReference type="Gene3D" id="2.170.130.10">
    <property type="entry name" value="TonB-dependent receptor, plug domain"/>
    <property type="match status" value="1"/>
</dbReference>
<keyword evidence="6 14" id="KW-0812">Transmembrane</keyword>
<dbReference type="InterPro" id="IPR039426">
    <property type="entry name" value="TonB-dep_rcpt-like"/>
</dbReference>
<gene>
    <name evidence="20" type="ORF">ACG02S_10460</name>
</gene>
<keyword evidence="3 14" id="KW-0813">Transport</keyword>
<dbReference type="SUPFAM" id="SSF56935">
    <property type="entry name" value="Porins"/>
    <property type="match status" value="1"/>
</dbReference>
<evidence type="ECO:0000256" key="8">
    <source>
        <dbReference type="ARBA" id="ARBA00023004"/>
    </source>
</evidence>